<dbReference type="PANTHER" id="PTHR43085">
    <property type="entry name" value="HEXOKINASE FAMILY MEMBER"/>
    <property type="match status" value="1"/>
</dbReference>
<keyword evidence="6" id="KW-1185">Reference proteome</keyword>
<organism evidence="5 6">
    <name type="scientific">Neolewinella lacunae</name>
    <dbReference type="NCBI Taxonomy" id="1517758"/>
    <lineage>
        <taxon>Bacteria</taxon>
        <taxon>Pseudomonadati</taxon>
        <taxon>Bacteroidota</taxon>
        <taxon>Saprospiria</taxon>
        <taxon>Saprospirales</taxon>
        <taxon>Lewinellaceae</taxon>
        <taxon>Neolewinella</taxon>
    </lineage>
</organism>
<comment type="similarity">
    <text evidence="1">Belongs to the carbohydrate kinase PfkB family.</text>
</comment>
<reference evidence="5" key="1">
    <citation type="submission" date="2020-08" db="EMBL/GenBank/DDBJ databases">
        <title>Lewinella bacteria from marine environments.</title>
        <authorList>
            <person name="Zhong Y."/>
        </authorList>
    </citation>
    <scope>NUCLEOTIDE SEQUENCE</scope>
    <source>
        <strain evidence="5">KCTC 42187</strain>
    </source>
</reference>
<dbReference type="PROSITE" id="PS00584">
    <property type="entry name" value="PFKB_KINASES_2"/>
    <property type="match status" value="1"/>
</dbReference>
<evidence type="ECO:0000256" key="2">
    <source>
        <dbReference type="ARBA" id="ARBA00022679"/>
    </source>
</evidence>
<keyword evidence="2" id="KW-0808">Transferase</keyword>
<evidence type="ECO:0000313" key="6">
    <source>
        <dbReference type="Proteomes" id="UP000650081"/>
    </source>
</evidence>
<dbReference type="Proteomes" id="UP000650081">
    <property type="component" value="Unassembled WGS sequence"/>
</dbReference>
<dbReference type="InterPro" id="IPR029056">
    <property type="entry name" value="Ribokinase-like"/>
</dbReference>
<evidence type="ECO:0000256" key="1">
    <source>
        <dbReference type="ARBA" id="ARBA00010688"/>
    </source>
</evidence>
<dbReference type="CDD" id="cd01167">
    <property type="entry name" value="bac_FRK"/>
    <property type="match status" value="1"/>
</dbReference>
<protein>
    <submittedName>
        <fullName evidence="5">Carbohydrate kinase</fullName>
    </submittedName>
</protein>
<name>A0A923PNS7_9BACT</name>
<accession>A0A923PNS7</accession>
<dbReference type="Pfam" id="PF00294">
    <property type="entry name" value="PfkB"/>
    <property type="match status" value="1"/>
</dbReference>
<dbReference type="PROSITE" id="PS00583">
    <property type="entry name" value="PFKB_KINASES_1"/>
    <property type="match status" value="1"/>
</dbReference>
<evidence type="ECO:0000313" key="5">
    <source>
        <dbReference type="EMBL" id="MBC6993907.1"/>
    </source>
</evidence>
<dbReference type="EMBL" id="JACSIT010000083">
    <property type="protein sequence ID" value="MBC6993907.1"/>
    <property type="molecule type" value="Genomic_DNA"/>
</dbReference>
<dbReference type="PANTHER" id="PTHR43085:SF57">
    <property type="entry name" value="CARBOHYDRATE KINASE PFKB DOMAIN-CONTAINING PROTEIN"/>
    <property type="match status" value="1"/>
</dbReference>
<dbReference type="GO" id="GO:0016301">
    <property type="term" value="F:kinase activity"/>
    <property type="evidence" value="ECO:0007669"/>
    <property type="project" value="UniProtKB-KW"/>
</dbReference>
<dbReference type="SUPFAM" id="SSF53613">
    <property type="entry name" value="Ribokinase-like"/>
    <property type="match status" value="1"/>
</dbReference>
<keyword evidence="3 5" id="KW-0418">Kinase</keyword>
<dbReference type="Gene3D" id="3.40.1190.20">
    <property type="match status" value="1"/>
</dbReference>
<dbReference type="InterPro" id="IPR050306">
    <property type="entry name" value="PfkB_Carbo_kinase"/>
</dbReference>
<evidence type="ECO:0000256" key="3">
    <source>
        <dbReference type="ARBA" id="ARBA00022777"/>
    </source>
</evidence>
<proteinExistence type="inferred from homology"/>
<feature type="domain" description="Carbohydrate kinase PfkB" evidence="4">
    <location>
        <begin position="22"/>
        <end position="295"/>
    </location>
</feature>
<evidence type="ECO:0000259" key="4">
    <source>
        <dbReference type="Pfam" id="PF00294"/>
    </source>
</evidence>
<dbReference type="RefSeq" id="WP_187466003.1">
    <property type="nucleotide sequence ID" value="NZ_JACSIT010000083.1"/>
</dbReference>
<dbReference type="InterPro" id="IPR002173">
    <property type="entry name" value="Carboh/pur_kinase_PfkB_CS"/>
</dbReference>
<sequence>MTSTAPATAPLYDRPAFPAIVCFGETLIDLMPTAKRIGGAPLNVAYHVQRLGGRSAIISRVGRDELGKDILAFIREHGLDALPVPVDEVLETGTVGVTFRNRETPEYTIHGPVAWDQIGISEETKTAVSMAQALVFGSLAARSETNLSHLRTLLFLARVRVMDVNLRAPFFNEKTVRELLGHADLVKVNEEELRVIGAWCGWWGDDRELLGKMLEKFGLGAVVLTRGGKGATLLDHSGYYEHPGIAVEVADSIGAGDAFLAAFLIRYLGGEGPAVSLAYACRVGAYVASQTGGTPNYSLKDLVVEKRIPI</sequence>
<dbReference type="AlphaFoldDB" id="A0A923PNS7"/>
<gene>
    <name evidence="5" type="ORF">H9S92_07030</name>
</gene>
<dbReference type="InterPro" id="IPR011611">
    <property type="entry name" value="PfkB_dom"/>
</dbReference>
<comment type="caution">
    <text evidence="5">The sequence shown here is derived from an EMBL/GenBank/DDBJ whole genome shotgun (WGS) entry which is preliminary data.</text>
</comment>